<dbReference type="CDD" id="cd04080">
    <property type="entry name" value="CBM6_cellulase-like"/>
    <property type="match status" value="1"/>
</dbReference>
<dbReference type="PANTHER" id="PTHR31297">
    <property type="entry name" value="GLUCAN ENDO-1,6-BETA-GLUCOSIDASE B"/>
    <property type="match status" value="1"/>
</dbReference>
<evidence type="ECO:0000256" key="5">
    <source>
        <dbReference type="ARBA" id="ARBA00023295"/>
    </source>
</evidence>
<dbReference type="PANTHER" id="PTHR31297:SF41">
    <property type="entry name" value="ENDOGLUCANASE, PUTATIVE (AFU_ORTHOLOGUE AFUA_5G01830)-RELATED"/>
    <property type="match status" value="1"/>
</dbReference>
<sequence length="434" mass="48081">MDNSPGNSGTGRDTDVDLLADSSFSGGFALYDTEAGEYTQYQIMVARSGLYRIHYQARGTGAWTLSSEGKVLAENSAGGSSDWQTLSSAPVYLTDGLQTLRLSFTAAGAELDYLELSYDEPLTHDPHSAVDNMGIGINLGNTLDAYPNEGDWAPAAQQVYFKAFKEAGFAHVRIPATWDDHTAETPPYAVDEARMDRTEQIVDWALAQGYFVMLNAHHEIWLKEDYQSPATRERFDAIWQQISERFANKSARLVLEILNEPVGMSMEQVNDLNPRILGIIREHNPDRLVVISSNDYTPVSGLAGIDLPADEQLIGNFHSYDPWAFAGQCTRRWGSDADKEELRAIYQTASNWASTQGLPVMVNEFGAAHYDYNQPENVCNPDDRLAYLREHVNLATEFGVAASVWDDAGSFGIYNRAEDTWGPAKDILVAPNAR</sequence>
<proteinExistence type="inferred from homology"/>
<evidence type="ECO:0000256" key="7">
    <source>
        <dbReference type="RuleBase" id="RU361153"/>
    </source>
</evidence>
<evidence type="ECO:0000256" key="4">
    <source>
        <dbReference type="ARBA" id="ARBA00023277"/>
    </source>
</evidence>
<dbReference type="InterPro" id="IPR008979">
    <property type="entry name" value="Galactose-bd-like_sf"/>
</dbReference>
<comment type="caution">
    <text evidence="9">The sequence shown here is derived from an EMBL/GenBank/DDBJ whole genome shotgun (WGS) entry which is preliminary data.</text>
</comment>
<keyword evidence="10" id="KW-1185">Reference proteome</keyword>
<dbReference type="EMBL" id="JAULRT010000032">
    <property type="protein sequence ID" value="MDO3380936.1"/>
    <property type="molecule type" value="Genomic_DNA"/>
</dbReference>
<evidence type="ECO:0000256" key="3">
    <source>
        <dbReference type="ARBA" id="ARBA00023001"/>
    </source>
</evidence>
<dbReference type="Gene3D" id="2.60.120.260">
    <property type="entry name" value="Galactose-binding domain-like"/>
    <property type="match status" value="1"/>
</dbReference>
<keyword evidence="2 7" id="KW-0378">Hydrolase</keyword>
<dbReference type="SUPFAM" id="SSF51445">
    <property type="entry name" value="(Trans)glycosidases"/>
    <property type="match status" value="1"/>
</dbReference>
<evidence type="ECO:0000256" key="2">
    <source>
        <dbReference type="ARBA" id="ARBA00022801"/>
    </source>
</evidence>
<feature type="domain" description="Glycoside hydrolase family 5" evidence="8">
    <location>
        <begin position="149"/>
        <end position="379"/>
    </location>
</feature>
<gene>
    <name evidence="9" type="ORF">QWI16_02045</name>
</gene>
<dbReference type="PROSITE" id="PS00659">
    <property type="entry name" value="GLYCOSYL_HYDROL_F5"/>
    <property type="match status" value="1"/>
</dbReference>
<dbReference type="Pfam" id="PF00150">
    <property type="entry name" value="Cellulase"/>
    <property type="match status" value="1"/>
</dbReference>
<keyword evidence="3" id="KW-0136">Cellulose degradation</keyword>
<dbReference type="SUPFAM" id="SSF49785">
    <property type="entry name" value="Galactose-binding domain-like"/>
    <property type="match status" value="1"/>
</dbReference>
<name>A0ABT8TE44_9GAMM</name>
<dbReference type="Gene3D" id="3.20.20.80">
    <property type="entry name" value="Glycosidases"/>
    <property type="match status" value="1"/>
</dbReference>
<protein>
    <submittedName>
        <fullName evidence="9">Cellulase family glycosylhydrolase</fullName>
    </submittedName>
</protein>
<evidence type="ECO:0000256" key="6">
    <source>
        <dbReference type="ARBA" id="ARBA00023326"/>
    </source>
</evidence>
<evidence type="ECO:0000259" key="8">
    <source>
        <dbReference type="Pfam" id="PF00150"/>
    </source>
</evidence>
<dbReference type="InterPro" id="IPR017853">
    <property type="entry name" value="GH"/>
</dbReference>
<keyword evidence="4" id="KW-0119">Carbohydrate metabolism</keyword>
<evidence type="ECO:0000313" key="9">
    <source>
        <dbReference type="EMBL" id="MDO3380936.1"/>
    </source>
</evidence>
<dbReference type="Proteomes" id="UP001168380">
    <property type="component" value="Unassembled WGS sequence"/>
</dbReference>
<dbReference type="InterPro" id="IPR050386">
    <property type="entry name" value="Glycosyl_hydrolase_5"/>
</dbReference>
<comment type="similarity">
    <text evidence="1 7">Belongs to the glycosyl hydrolase 5 (cellulase A) family.</text>
</comment>
<evidence type="ECO:0000256" key="1">
    <source>
        <dbReference type="ARBA" id="ARBA00005641"/>
    </source>
</evidence>
<reference evidence="9" key="1">
    <citation type="submission" date="2023-07" db="EMBL/GenBank/DDBJ databases">
        <title>Gilvimarinus algae sp. nov., isolated from the surface of Kelp.</title>
        <authorList>
            <person name="Sun Y.Y."/>
            <person name="Gong Y."/>
            <person name="Du Z.J."/>
        </authorList>
    </citation>
    <scope>NUCLEOTIDE SEQUENCE</scope>
    <source>
        <strain evidence="9">SDUM040014</strain>
    </source>
</reference>
<dbReference type="InterPro" id="IPR001547">
    <property type="entry name" value="Glyco_hydro_5"/>
</dbReference>
<dbReference type="InterPro" id="IPR018087">
    <property type="entry name" value="Glyco_hydro_5_CS"/>
</dbReference>
<accession>A0ABT8TE44</accession>
<keyword evidence="5 7" id="KW-0326">Glycosidase</keyword>
<keyword evidence="6" id="KW-0624">Polysaccharide degradation</keyword>
<dbReference type="RefSeq" id="WP_302711059.1">
    <property type="nucleotide sequence ID" value="NZ_JAULRT010000032.1"/>
</dbReference>
<organism evidence="9 10">
    <name type="scientific">Gilvimarinus algae</name>
    <dbReference type="NCBI Taxonomy" id="3058037"/>
    <lineage>
        <taxon>Bacteria</taxon>
        <taxon>Pseudomonadati</taxon>
        <taxon>Pseudomonadota</taxon>
        <taxon>Gammaproteobacteria</taxon>
        <taxon>Cellvibrionales</taxon>
        <taxon>Cellvibrionaceae</taxon>
        <taxon>Gilvimarinus</taxon>
    </lineage>
</organism>
<evidence type="ECO:0000313" key="10">
    <source>
        <dbReference type="Proteomes" id="UP001168380"/>
    </source>
</evidence>